<dbReference type="Pfam" id="PF00126">
    <property type="entry name" value="HTH_1"/>
    <property type="match status" value="1"/>
</dbReference>
<feature type="domain" description="HTH lysR-type" evidence="5">
    <location>
        <begin position="1"/>
        <end position="58"/>
    </location>
</feature>
<dbReference type="Gene3D" id="3.40.190.10">
    <property type="entry name" value="Periplasmic binding protein-like II"/>
    <property type="match status" value="2"/>
</dbReference>
<evidence type="ECO:0000256" key="4">
    <source>
        <dbReference type="ARBA" id="ARBA00023163"/>
    </source>
</evidence>
<evidence type="ECO:0000313" key="6">
    <source>
        <dbReference type="EMBL" id="MCT9812313.1"/>
    </source>
</evidence>
<protein>
    <submittedName>
        <fullName evidence="6">LysR family transcriptional regulator</fullName>
    </submittedName>
</protein>
<dbReference type="SUPFAM" id="SSF53850">
    <property type="entry name" value="Periplasmic binding protein-like II"/>
    <property type="match status" value="1"/>
</dbReference>
<evidence type="ECO:0000256" key="1">
    <source>
        <dbReference type="ARBA" id="ARBA00009437"/>
    </source>
</evidence>
<proteinExistence type="inferred from homology"/>
<organism evidence="6 7">
    <name type="scientific">Acidovorax bellezanensis</name>
    <dbReference type="NCBI Taxonomy" id="2976702"/>
    <lineage>
        <taxon>Bacteria</taxon>
        <taxon>Pseudomonadati</taxon>
        <taxon>Pseudomonadota</taxon>
        <taxon>Betaproteobacteria</taxon>
        <taxon>Burkholderiales</taxon>
        <taxon>Comamonadaceae</taxon>
        <taxon>Acidovorax</taxon>
    </lineage>
</organism>
<evidence type="ECO:0000259" key="5">
    <source>
        <dbReference type="PROSITE" id="PS50931"/>
    </source>
</evidence>
<dbReference type="Gene3D" id="1.10.10.10">
    <property type="entry name" value="Winged helix-like DNA-binding domain superfamily/Winged helix DNA-binding domain"/>
    <property type="match status" value="1"/>
</dbReference>
<dbReference type="PANTHER" id="PTHR30126:SF94">
    <property type="entry name" value="LYSR FAMILY TRANSCRIPTIONAL REGULATOR"/>
    <property type="match status" value="1"/>
</dbReference>
<dbReference type="PRINTS" id="PR00039">
    <property type="entry name" value="HTHLYSR"/>
</dbReference>
<keyword evidence="7" id="KW-1185">Reference proteome</keyword>
<keyword evidence="4" id="KW-0804">Transcription</keyword>
<keyword evidence="2" id="KW-0805">Transcription regulation</keyword>
<evidence type="ECO:0000256" key="2">
    <source>
        <dbReference type="ARBA" id="ARBA00023015"/>
    </source>
</evidence>
<comment type="caution">
    <text evidence="6">The sequence shown here is derived from an EMBL/GenBank/DDBJ whole genome shotgun (WGS) entry which is preliminary data.</text>
</comment>
<comment type="similarity">
    <text evidence="1">Belongs to the LysR transcriptional regulatory family.</text>
</comment>
<gene>
    <name evidence="6" type="ORF">N0K08_16845</name>
</gene>
<reference evidence="6 7" key="1">
    <citation type="submission" date="2022-09" db="EMBL/GenBank/DDBJ databases">
        <title>Draft genome of isolate Be4.</title>
        <authorList>
            <person name="Sanchez-Castro I."/>
            <person name="Martinez-Rodriguez P."/>
            <person name="Descostes M."/>
            <person name="Merroun M."/>
        </authorList>
    </citation>
    <scope>NUCLEOTIDE SEQUENCE [LARGE SCALE GENOMIC DNA]</scope>
    <source>
        <strain evidence="6 7">Be4</strain>
    </source>
</reference>
<accession>A0ABT2PPZ4</accession>
<dbReference type="InterPro" id="IPR036388">
    <property type="entry name" value="WH-like_DNA-bd_sf"/>
</dbReference>
<evidence type="ECO:0000256" key="3">
    <source>
        <dbReference type="ARBA" id="ARBA00023125"/>
    </source>
</evidence>
<dbReference type="EMBL" id="JAODYH010000008">
    <property type="protein sequence ID" value="MCT9812313.1"/>
    <property type="molecule type" value="Genomic_DNA"/>
</dbReference>
<dbReference type="PANTHER" id="PTHR30126">
    <property type="entry name" value="HTH-TYPE TRANSCRIPTIONAL REGULATOR"/>
    <property type="match status" value="1"/>
</dbReference>
<dbReference type="Proteomes" id="UP001525968">
    <property type="component" value="Unassembled WGS sequence"/>
</dbReference>
<dbReference type="InterPro" id="IPR000847">
    <property type="entry name" value="LysR_HTH_N"/>
</dbReference>
<sequence>MKMQLLATLSAVVRQGSFAQAAEQVNLTPSAVSLQMKQLEQYFGQPLFDRSARNARPTPFALQLAAVVDRSLAELESLRHTTHAPPAGNVRLGITESALTTLLPQAFAALQRQAPRIALQIDRGTTPDLLQSLKAGRVDAAVVVRPVSGGSSRLLWTPLLREQFVLVVPAQMAPGTVKQILTHSPWIRLDRSVVAGQMAARFVNQLVPQRQPLLDVPGMDAIVAMVAAGIGVSVLPKIRYQLRDAYGVREIPLGRAAPVRQICLVRRMADAGMRRLDAVEQAFVEAAAQP</sequence>
<keyword evidence="3" id="KW-0238">DNA-binding</keyword>
<dbReference type="PROSITE" id="PS50931">
    <property type="entry name" value="HTH_LYSR"/>
    <property type="match status" value="1"/>
</dbReference>
<dbReference type="SUPFAM" id="SSF46785">
    <property type="entry name" value="Winged helix' DNA-binding domain"/>
    <property type="match status" value="1"/>
</dbReference>
<name>A0ABT2PPZ4_9BURK</name>
<dbReference type="Pfam" id="PF03466">
    <property type="entry name" value="LysR_substrate"/>
    <property type="match status" value="1"/>
</dbReference>
<dbReference type="InterPro" id="IPR036390">
    <property type="entry name" value="WH_DNA-bd_sf"/>
</dbReference>
<evidence type="ECO:0000313" key="7">
    <source>
        <dbReference type="Proteomes" id="UP001525968"/>
    </source>
</evidence>
<dbReference type="RefSeq" id="WP_261501563.1">
    <property type="nucleotide sequence ID" value="NZ_JAODYH010000008.1"/>
</dbReference>
<dbReference type="InterPro" id="IPR005119">
    <property type="entry name" value="LysR_subst-bd"/>
</dbReference>